<gene>
    <name evidence="1" type="ORF">KI387_018551</name>
</gene>
<organism evidence="1 2">
    <name type="scientific">Taxus chinensis</name>
    <name type="common">Chinese yew</name>
    <name type="synonym">Taxus wallichiana var. chinensis</name>
    <dbReference type="NCBI Taxonomy" id="29808"/>
    <lineage>
        <taxon>Eukaryota</taxon>
        <taxon>Viridiplantae</taxon>
        <taxon>Streptophyta</taxon>
        <taxon>Embryophyta</taxon>
        <taxon>Tracheophyta</taxon>
        <taxon>Spermatophyta</taxon>
        <taxon>Pinopsida</taxon>
        <taxon>Pinidae</taxon>
        <taxon>Conifers II</taxon>
        <taxon>Cupressales</taxon>
        <taxon>Taxaceae</taxon>
        <taxon>Taxus</taxon>
    </lineage>
</organism>
<proteinExistence type="predicted"/>
<keyword evidence="2" id="KW-1185">Reference proteome</keyword>
<accession>A0AA38GK47</accession>
<name>A0AA38GK47_TAXCH</name>
<evidence type="ECO:0000313" key="2">
    <source>
        <dbReference type="Proteomes" id="UP000824469"/>
    </source>
</evidence>
<reference evidence="1 2" key="1">
    <citation type="journal article" date="2021" name="Nat. Plants">
        <title>The Taxus genome provides insights into paclitaxel biosynthesis.</title>
        <authorList>
            <person name="Xiong X."/>
            <person name="Gou J."/>
            <person name="Liao Q."/>
            <person name="Li Y."/>
            <person name="Zhou Q."/>
            <person name="Bi G."/>
            <person name="Li C."/>
            <person name="Du R."/>
            <person name="Wang X."/>
            <person name="Sun T."/>
            <person name="Guo L."/>
            <person name="Liang H."/>
            <person name="Lu P."/>
            <person name="Wu Y."/>
            <person name="Zhang Z."/>
            <person name="Ro D.K."/>
            <person name="Shang Y."/>
            <person name="Huang S."/>
            <person name="Yan J."/>
        </authorList>
    </citation>
    <scope>NUCLEOTIDE SEQUENCE [LARGE SCALE GENOMIC DNA]</scope>
    <source>
        <strain evidence="1">Ta-2019</strain>
    </source>
</reference>
<evidence type="ECO:0000313" key="1">
    <source>
        <dbReference type="EMBL" id="KAH9323912.1"/>
    </source>
</evidence>
<protein>
    <submittedName>
        <fullName evidence="1">Uncharacterized protein</fullName>
    </submittedName>
</protein>
<sequence length="65" mass="7321">IIRLPPLFLNLHLVPELVEVPGKVGERLQRKNNHGEEIYFIGEPVLPPASSHISLQSQNLLCDIQ</sequence>
<comment type="caution">
    <text evidence="1">The sequence shown here is derived from an EMBL/GenBank/DDBJ whole genome shotgun (WGS) entry which is preliminary data.</text>
</comment>
<dbReference type="Proteomes" id="UP000824469">
    <property type="component" value="Unassembled WGS sequence"/>
</dbReference>
<feature type="non-terminal residue" evidence="1">
    <location>
        <position position="1"/>
    </location>
</feature>
<feature type="non-terminal residue" evidence="1">
    <location>
        <position position="65"/>
    </location>
</feature>
<dbReference type="AlphaFoldDB" id="A0AA38GK47"/>
<dbReference type="EMBL" id="JAHRHJ020000003">
    <property type="protein sequence ID" value="KAH9323912.1"/>
    <property type="molecule type" value="Genomic_DNA"/>
</dbReference>